<dbReference type="RefSeq" id="WP_251221736.1">
    <property type="nucleotide sequence ID" value="NZ_JAMBOL010000001.1"/>
</dbReference>
<dbReference type="AlphaFoldDB" id="A0A9X2DMI5"/>
<evidence type="ECO:0000256" key="1">
    <source>
        <dbReference type="ARBA" id="ARBA00010638"/>
    </source>
</evidence>
<evidence type="ECO:0000256" key="5">
    <source>
        <dbReference type="RuleBase" id="RU361279"/>
    </source>
</evidence>
<evidence type="ECO:0000256" key="4">
    <source>
        <dbReference type="PIRSR" id="PIRSR006806-1"/>
    </source>
</evidence>
<dbReference type="EC" id="6.3.3.2" evidence="5"/>
<keyword evidence="2 4" id="KW-0547">Nucleotide-binding</keyword>
<evidence type="ECO:0000256" key="2">
    <source>
        <dbReference type="ARBA" id="ARBA00022741"/>
    </source>
</evidence>
<dbReference type="EMBL" id="JAMBOL010000001">
    <property type="protein sequence ID" value="MCM3712892.1"/>
    <property type="molecule type" value="Genomic_DNA"/>
</dbReference>
<reference evidence="6" key="1">
    <citation type="submission" date="2022-05" db="EMBL/GenBank/DDBJ databases">
        <title>Comparative Genomics of Spacecraft Associated Microbes.</title>
        <authorList>
            <person name="Tran M.T."/>
            <person name="Wright A."/>
            <person name="Seuylemezian A."/>
            <person name="Eisen J."/>
            <person name="Coil D."/>
        </authorList>
    </citation>
    <scope>NUCLEOTIDE SEQUENCE</scope>
    <source>
        <strain evidence="6">214.1.1</strain>
    </source>
</reference>
<evidence type="ECO:0000313" key="6">
    <source>
        <dbReference type="EMBL" id="MCM3712892.1"/>
    </source>
</evidence>
<proteinExistence type="inferred from homology"/>
<dbReference type="GO" id="GO:0030272">
    <property type="term" value="F:5-formyltetrahydrofolate cyclo-ligase activity"/>
    <property type="evidence" value="ECO:0007669"/>
    <property type="project" value="UniProtKB-EC"/>
</dbReference>
<comment type="similarity">
    <text evidence="1 5">Belongs to the 5-formyltetrahydrofolate cyclo-ligase family.</text>
</comment>
<dbReference type="PANTHER" id="PTHR23407:SF1">
    <property type="entry name" value="5-FORMYLTETRAHYDROFOLATE CYCLO-LIGASE"/>
    <property type="match status" value="1"/>
</dbReference>
<feature type="binding site" evidence="4">
    <location>
        <begin position="4"/>
        <end position="8"/>
    </location>
    <ligand>
        <name>ATP</name>
        <dbReference type="ChEBI" id="CHEBI:30616"/>
    </ligand>
</feature>
<dbReference type="InterPro" id="IPR002698">
    <property type="entry name" value="FTHF_cligase"/>
</dbReference>
<keyword evidence="5" id="KW-0479">Metal-binding</keyword>
<comment type="caution">
    <text evidence="6">The sequence shown here is derived from an EMBL/GenBank/DDBJ whole genome shotgun (WGS) entry which is preliminary data.</text>
</comment>
<feature type="binding site" evidence="4">
    <location>
        <begin position="134"/>
        <end position="142"/>
    </location>
    <ligand>
        <name>ATP</name>
        <dbReference type="ChEBI" id="CHEBI:30616"/>
    </ligand>
</feature>
<feature type="binding site" evidence="4">
    <location>
        <position position="55"/>
    </location>
    <ligand>
        <name>substrate</name>
    </ligand>
</feature>
<dbReference type="SUPFAM" id="SSF100950">
    <property type="entry name" value="NagB/RpiA/CoA transferase-like"/>
    <property type="match status" value="1"/>
</dbReference>
<dbReference type="PIRSF" id="PIRSF006806">
    <property type="entry name" value="FTHF_cligase"/>
    <property type="match status" value="1"/>
</dbReference>
<evidence type="ECO:0000313" key="7">
    <source>
        <dbReference type="Proteomes" id="UP001139179"/>
    </source>
</evidence>
<comment type="catalytic activity">
    <reaction evidence="5">
        <text>(6S)-5-formyl-5,6,7,8-tetrahydrofolate + ATP = (6R)-5,10-methenyltetrahydrofolate + ADP + phosphate</text>
        <dbReference type="Rhea" id="RHEA:10488"/>
        <dbReference type="ChEBI" id="CHEBI:30616"/>
        <dbReference type="ChEBI" id="CHEBI:43474"/>
        <dbReference type="ChEBI" id="CHEBI:57455"/>
        <dbReference type="ChEBI" id="CHEBI:57457"/>
        <dbReference type="ChEBI" id="CHEBI:456216"/>
        <dbReference type="EC" id="6.3.3.2"/>
    </reaction>
</comment>
<feature type="binding site" evidence="4">
    <location>
        <position position="50"/>
    </location>
    <ligand>
        <name>substrate</name>
    </ligand>
</feature>
<keyword evidence="5" id="KW-0460">Magnesium</keyword>
<dbReference type="NCBIfam" id="TIGR02727">
    <property type="entry name" value="MTHFS_bact"/>
    <property type="match status" value="1"/>
</dbReference>
<dbReference type="GO" id="GO:0046872">
    <property type="term" value="F:metal ion binding"/>
    <property type="evidence" value="ECO:0007669"/>
    <property type="project" value="UniProtKB-KW"/>
</dbReference>
<name>A0A9X2DMI5_9BACI</name>
<keyword evidence="6" id="KW-0436">Ligase</keyword>
<keyword evidence="7" id="KW-1185">Reference proteome</keyword>
<sequence>MNQKNFIRAKTKEALEAMSDQDYIRDSRQIAEHLVNSSYWQASQLIALTISRHREVDTYQLINQAWKEKKRVAVPRTNVNEKSMRFYELSSFSQLEKRYSDLMEPLPEACTPVAEEQLDLIIVPGLAFDQSGARLGFGGGFYDRLLARVGTKTVALAFSCQLYPRLLTEAHDQLVDHIVTTDGFVR</sequence>
<dbReference type="Gene3D" id="3.40.50.10420">
    <property type="entry name" value="NagB/RpiA/CoA transferase-like"/>
    <property type="match status" value="1"/>
</dbReference>
<dbReference type="GO" id="GO:0005524">
    <property type="term" value="F:ATP binding"/>
    <property type="evidence" value="ECO:0007669"/>
    <property type="project" value="UniProtKB-KW"/>
</dbReference>
<dbReference type="Proteomes" id="UP001139179">
    <property type="component" value="Unassembled WGS sequence"/>
</dbReference>
<protein>
    <recommendedName>
        <fullName evidence="5">5-formyltetrahydrofolate cyclo-ligase</fullName>
        <ecNumber evidence="5">6.3.3.2</ecNumber>
    </recommendedName>
</protein>
<dbReference type="Pfam" id="PF01812">
    <property type="entry name" value="5-FTHF_cyc-lig"/>
    <property type="match status" value="1"/>
</dbReference>
<keyword evidence="3 4" id="KW-0067">ATP-binding</keyword>
<dbReference type="InterPro" id="IPR024185">
    <property type="entry name" value="FTHF_cligase-like_sf"/>
</dbReference>
<dbReference type="InterPro" id="IPR037171">
    <property type="entry name" value="NagB/RpiA_transferase-like"/>
</dbReference>
<dbReference type="GO" id="GO:0009396">
    <property type="term" value="P:folic acid-containing compound biosynthetic process"/>
    <property type="evidence" value="ECO:0007669"/>
    <property type="project" value="TreeGrafter"/>
</dbReference>
<dbReference type="PANTHER" id="PTHR23407">
    <property type="entry name" value="ATPASE INHIBITOR/5-FORMYLTETRAHYDROFOLATE CYCLO-LIGASE"/>
    <property type="match status" value="1"/>
</dbReference>
<gene>
    <name evidence="6" type="ORF">M3202_02275</name>
</gene>
<evidence type="ECO:0000256" key="3">
    <source>
        <dbReference type="ARBA" id="ARBA00022840"/>
    </source>
</evidence>
<dbReference type="GO" id="GO:0035999">
    <property type="term" value="P:tetrahydrofolate interconversion"/>
    <property type="evidence" value="ECO:0007669"/>
    <property type="project" value="TreeGrafter"/>
</dbReference>
<accession>A0A9X2DMI5</accession>
<organism evidence="6 7">
    <name type="scientific">Halalkalibacter oceani</name>
    <dbReference type="NCBI Taxonomy" id="1653776"/>
    <lineage>
        <taxon>Bacteria</taxon>
        <taxon>Bacillati</taxon>
        <taxon>Bacillota</taxon>
        <taxon>Bacilli</taxon>
        <taxon>Bacillales</taxon>
        <taxon>Bacillaceae</taxon>
        <taxon>Halalkalibacter</taxon>
    </lineage>
</organism>
<comment type="cofactor">
    <cofactor evidence="5">
        <name>Mg(2+)</name>
        <dbReference type="ChEBI" id="CHEBI:18420"/>
    </cofactor>
</comment>